<organism evidence="2 3">
    <name type="scientific">Nocardia goodfellowii</name>
    <dbReference type="NCBI Taxonomy" id="882446"/>
    <lineage>
        <taxon>Bacteria</taxon>
        <taxon>Bacillati</taxon>
        <taxon>Actinomycetota</taxon>
        <taxon>Actinomycetes</taxon>
        <taxon>Mycobacteriales</taxon>
        <taxon>Nocardiaceae</taxon>
        <taxon>Nocardia</taxon>
    </lineage>
</organism>
<name>A0ABS4QM64_9NOCA</name>
<evidence type="ECO:0008006" key="4">
    <source>
        <dbReference type="Google" id="ProtNLM"/>
    </source>
</evidence>
<dbReference type="EMBL" id="JAGGMR010000001">
    <property type="protein sequence ID" value="MBP2191756.1"/>
    <property type="molecule type" value="Genomic_DNA"/>
</dbReference>
<comment type="caution">
    <text evidence="2">The sequence shown here is derived from an EMBL/GenBank/DDBJ whole genome shotgun (WGS) entry which is preliminary data.</text>
</comment>
<protein>
    <recommendedName>
        <fullName evidence="4">Flavodoxin-like fold domain-containing protein</fullName>
    </recommendedName>
</protein>
<proteinExistence type="predicted"/>
<evidence type="ECO:0000313" key="2">
    <source>
        <dbReference type="EMBL" id="MBP2191756.1"/>
    </source>
</evidence>
<sequence length="74" mass="8104">MRVFADRGSGRRSGTVTAFPDADLNGTWPVPDLNGQAFFSHLNIHLTETPLVNDQEVATAARQQLDKVIAALRK</sequence>
<dbReference type="RefSeq" id="WP_209893868.1">
    <property type="nucleotide sequence ID" value="NZ_JAGGMR010000001.1"/>
</dbReference>
<accession>A0ABS4QM64</accession>
<gene>
    <name evidence="2" type="ORF">BJ987_004657</name>
</gene>
<reference evidence="2 3" key="1">
    <citation type="submission" date="2021-03" db="EMBL/GenBank/DDBJ databases">
        <title>Sequencing the genomes of 1000 actinobacteria strains.</title>
        <authorList>
            <person name="Klenk H.-P."/>
        </authorList>
    </citation>
    <scope>NUCLEOTIDE SEQUENCE [LARGE SCALE GENOMIC DNA]</scope>
    <source>
        <strain evidence="2 3">DSM 45516</strain>
    </source>
</reference>
<evidence type="ECO:0000313" key="3">
    <source>
        <dbReference type="Proteomes" id="UP001519325"/>
    </source>
</evidence>
<feature type="region of interest" description="Disordered" evidence="1">
    <location>
        <begin position="1"/>
        <end position="21"/>
    </location>
</feature>
<keyword evidence="3" id="KW-1185">Reference proteome</keyword>
<dbReference type="Proteomes" id="UP001519325">
    <property type="component" value="Unassembled WGS sequence"/>
</dbReference>
<evidence type="ECO:0000256" key="1">
    <source>
        <dbReference type="SAM" id="MobiDB-lite"/>
    </source>
</evidence>